<feature type="transmembrane region" description="Helical" evidence="1">
    <location>
        <begin position="133"/>
        <end position="153"/>
    </location>
</feature>
<dbReference type="eggNOG" id="COG0457">
    <property type="taxonomic scope" value="Bacteria"/>
</dbReference>
<comment type="caution">
    <text evidence="2">The sequence shown here is derived from an EMBL/GenBank/DDBJ whole genome shotgun (WGS) entry which is preliminary data.</text>
</comment>
<evidence type="ECO:0000313" key="3">
    <source>
        <dbReference type="Proteomes" id="UP000029227"/>
    </source>
</evidence>
<dbReference type="AlphaFoldDB" id="A0A090QKC8"/>
<sequence>MKVGEPITRILTLRIKNAEQSSMPNITLTYPSSVRVYDEKPEYGSVDDYTTMTLKQVIIPRAEGKLTLPALSINWWNTNTAKQQTTKVDGLTLDIQPGEANASLVVAPQTQATPAITAPVAPAAEVAPVSHGIWPWISGIFALLAASFAALWWRERTQRIALTHALAQHATPTMRVLPDTDPLQGMINAVENDQAILLQTYFQQWIKQNPSHPDSENIRTLVENQMKARYSSDKKTINKEELNALKTCLQSLKKRDLNTDNKQKSALEPMIP</sequence>
<dbReference type="PANTHER" id="PTHR40940">
    <property type="entry name" value="PROTEIN BATD-RELATED"/>
    <property type="match status" value="1"/>
</dbReference>
<dbReference type="STRING" id="754436.JCM19237_5606"/>
<dbReference type="PANTHER" id="PTHR40940:SF1">
    <property type="entry name" value="PROTEIN BATD"/>
    <property type="match status" value="1"/>
</dbReference>
<dbReference type="InterPro" id="IPR025738">
    <property type="entry name" value="BatD"/>
</dbReference>
<name>A0A090QKC8_9GAMM</name>
<proteinExistence type="predicted"/>
<keyword evidence="1" id="KW-0472">Membrane</keyword>
<protein>
    <submittedName>
        <fullName evidence="2">BatD protein</fullName>
    </submittedName>
</protein>
<keyword evidence="1" id="KW-0812">Transmembrane</keyword>
<dbReference type="Proteomes" id="UP000029227">
    <property type="component" value="Unassembled WGS sequence"/>
</dbReference>
<keyword evidence="1" id="KW-1133">Transmembrane helix</keyword>
<gene>
    <name evidence="2" type="ORF">JCM19237_5606</name>
</gene>
<organism evidence="2 3">
    <name type="scientific">Photobacterium aphoticum</name>
    <dbReference type="NCBI Taxonomy" id="754436"/>
    <lineage>
        <taxon>Bacteria</taxon>
        <taxon>Pseudomonadati</taxon>
        <taxon>Pseudomonadota</taxon>
        <taxon>Gammaproteobacteria</taxon>
        <taxon>Vibrionales</taxon>
        <taxon>Vibrionaceae</taxon>
        <taxon>Photobacterium</taxon>
    </lineage>
</organism>
<evidence type="ECO:0000256" key="1">
    <source>
        <dbReference type="SAM" id="Phobius"/>
    </source>
</evidence>
<evidence type="ECO:0000313" key="2">
    <source>
        <dbReference type="EMBL" id="GAL02713.1"/>
    </source>
</evidence>
<accession>A0A090QKC8</accession>
<dbReference type="EMBL" id="BBMN01000001">
    <property type="protein sequence ID" value="GAL02713.1"/>
    <property type="molecule type" value="Genomic_DNA"/>
</dbReference>
<reference evidence="2 3" key="1">
    <citation type="journal article" date="2014" name="Genome Announc.">
        <title>Draft Genome Sequences of Two Vibrionaceae Species, Vibrio ponticus C121 and Photobacterium aphoticum C119, Isolated as Coral Reef Microbiota.</title>
        <authorList>
            <person name="Al-saari N."/>
            <person name="Meirelles P.M."/>
            <person name="Mino S."/>
            <person name="Suda W."/>
            <person name="Oshima K."/>
            <person name="Hattori M."/>
            <person name="Ohkuma M."/>
            <person name="Thompson F.L."/>
            <person name="Gomez-Gil B."/>
            <person name="Sawabe T."/>
            <person name="Sawabe T."/>
        </authorList>
    </citation>
    <scope>NUCLEOTIDE SEQUENCE [LARGE SCALE GENOMIC DNA]</scope>
    <source>
        <strain evidence="2 3">JCM 19237</strain>
    </source>
</reference>